<dbReference type="SUPFAM" id="SSF53756">
    <property type="entry name" value="UDP-Glycosyltransferase/glycogen phosphorylase"/>
    <property type="match status" value="1"/>
</dbReference>
<proteinExistence type="predicted"/>
<dbReference type="CDD" id="cd03801">
    <property type="entry name" value="GT4_PimA-like"/>
    <property type="match status" value="1"/>
</dbReference>
<evidence type="ECO:0000313" key="4">
    <source>
        <dbReference type="Proteomes" id="UP000192936"/>
    </source>
</evidence>
<dbReference type="PANTHER" id="PTHR46656:SF3">
    <property type="entry name" value="PUTATIVE-RELATED"/>
    <property type="match status" value="1"/>
</dbReference>
<dbReference type="SUPFAM" id="SSF53448">
    <property type="entry name" value="Nucleotide-diphospho-sugar transferases"/>
    <property type="match status" value="3"/>
</dbReference>
<dbReference type="Gene3D" id="3.40.50.2000">
    <property type="entry name" value="Glycogen Phosphorylase B"/>
    <property type="match status" value="1"/>
</dbReference>
<dbReference type="InterPro" id="IPR007577">
    <property type="entry name" value="GlycoTrfase_DXD_sugar-bd_CS"/>
</dbReference>
<dbReference type="RefSeq" id="WP_167393230.1">
    <property type="nucleotide sequence ID" value="NZ_FXAK01000004.1"/>
</dbReference>
<feature type="domain" description="Glycosyl transferase family 1" evidence="1">
    <location>
        <begin position="770"/>
        <end position="836"/>
    </location>
</feature>
<feature type="domain" description="Glycosyltransferase 2-like" evidence="2">
    <location>
        <begin position="285"/>
        <end position="404"/>
    </location>
</feature>
<reference evidence="3 4" key="1">
    <citation type="submission" date="2017-04" db="EMBL/GenBank/DDBJ databases">
        <authorList>
            <person name="Afonso C.L."/>
            <person name="Miller P.J."/>
            <person name="Scott M.A."/>
            <person name="Spackman E."/>
            <person name="Goraichik I."/>
            <person name="Dimitrov K.M."/>
            <person name="Suarez D.L."/>
            <person name="Swayne D.E."/>
        </authorList>
    </citation>
    <scope>NUCLEOTIDE SEQUENCE [LARGE SCALE GENOMIC DNA]</scope>
    <source>
        <strain evidence="3 4">A2P</strain>
    </source>
</reference>
<dbReference type="Pfam" id="PF00534">
    <property type="entry name" value="Glycos_transf_1"/>
    <property type="match status" value="1"/>
</dbReference>
<dbReference type="Pfam" id="PF00535">
    <property type="entry name" value="Glycos_transf_2"/>
    <property type="match status" value="1"/>
</dbReference>
<dbReference type="EMBL" id="FXAK01000004">
    <property type="protein sequence ID" value="SMF42000.1"/>
    <property type="molecule type" value="Genomic_DNA"/>
</dbReference>
<dbReference type="Pfam" id="PF04488">
    <property type="entry name" value="Gly_transf_sug"/>
    <property type="match status" value="1"/>
</dbReference>
<dbReference type="InterPro" id="IPR029044">
    <property type="entry name" value="Nucleotide-diphossugar_trans"/>
</dbReference>
<sequence length="1189" mass="130110">MRTDSCSPIPRLIHQTWKTRDLPPEFQALQRSWIERNPGFEYRFWTDGDIGRFIAEEHSALLPVFHGYADPIARIDLARYLILRRFGGVYADLDFECLRPIDGLLEGRSFVVGLEPEEHGGLAKAVERGLPRILCPSFLASVPGHPFWDHLLDRLVEARSCADVLDATGPFLLTRAHASYEGARHEDGAAAVTVLPPELLYPVTKEDCWSGRLFDPVFWEQATRRAYAVHYWEGTWFRDTAGLGAGLGAALPRQVAAVVTDGRPEGARSPMKAEGAKAEGLPLISCLMVTRGRRALLEFAIDGFARQTYPNRELVIVCDSPALPQDDPLERAIRAAGCPNIRLIRVNAAGREGGATLGELRNIAVDHAAGRYVCQWDDDDLYDPCRLQMQQRVLAAAGAQACLLGRWMIWWPAEDRLAVSCERDWEGSLLCEKAVMPRYPALRRGEDTPVVEQLRRSARVVRMDLPRLYTYVVHGANTFGAPHFEVHWQIATARFGGDRCRAVLEEMGKRLPVEAYRRTALRNAGDMGAGPAGAGIEVEVAGHLGAATGLGSAVRGTVAALRASGLPVTVIDMPLDETHPVAMPAAPSAGSKSAAGAFAVTLIHTNPDALRQSLNASRPDPRLDRGRLSGRFTIGYWAWEASSGLPDPWRDCLPLVDEIWVPSSFTAATVAPHVPVPVIAMPHAVAAPQAPPAFDRRAFGIPDGTVCFLTLFDATSNVTRKNPAGLIRAYCTAFPDATSDTLLIVKAKKLTDGECRTLEALAGGRPDIRIVNEPWTAERTAALMAACDAYVSLHRAEGFGLAVAEAMACGKPVIATAYSGTMDITTPDTAYLVPCHTVMLEADDGYYRRGTVWAEPDLEAAARLMRRVVSHPDEARAVGARAADRMRTRFSPQAVGGRMRDRLSVLMASRLCPPVRPPLPPAVPTQEAGRGGGGSGWGTERVLVLTPVKDAVAHLPRYLDLLGRLDHDPSRLSLGFLEGDSRDGTHDWLAARLPELRQRYRRVTLLRHDCGFRPGGPRWAPDIQRRRRELLARSRNRLLSGALGDEEWVLWLDVDLVDYPPALPARLLAAGRDIVVPHCVLPDGRTFDLNSFRLTGEEDPRHLADGVFQPPCGVGRLYLDAFAGEGIVPLDGVGGTALLVRADLHREGLCFPPYSHRGYIETEGLAMMAKDMGVTAWGLPDLRIVHADH</sequence>
<keyword evidence="3" id="KW-0808">Transferase</keyword>
<evidence type="ECO:0000259" key="2">
    <source>
        <dbReference type="Pfam" id="PF00535"/>
    </source>
</evidence>
<gene>
    <name evidence="3" type="ORF">SAMN02982917_2092</name>
</gene>
<dbReference type="Gene3D" id="3.90.550.20">
    <property type="match status" value="1"/>
</dbReference>
<dbReference type="InterPro" id="IPR001296">
    <property type="entry name" value="Glyco_trans_1"/>
</dbReference>
<accession>A0A1X7EYE5</accession>
<dbReference type="STRING" id="286727.SAMN02982917_2092"/>
<evidence type="ECO:0000259" key="1">
    <source>
        <dbReference type="Pfam" id="PF00534"/>
    </source>
</evidence>
<organism evidence="3 4">
    <name type="scientific">Azospirillum oryzae</name>
    <dbReference type="NCBI Taxonomy" id="286727"/>
    <lineage>
        <taxon>Bacteria</taxon>
        <taxon>Pseudomonadati</taxon>
        <taxon>Pseudomonadota</taxon>
        <taxon>Alphaproteobacteria</taxon>
        <taxon>Rhodospirillales</taxon>
        <taxon>Azospirillaceae</taxon>
        <taxon>Azospirillum</taxon>
    </lineage>
</organism>
<evidence type="ECO:0000313" key="3">
    <source>
        <dbReference type="EMBL" id="SMF42000.1"/>
    </source>
</evidence>
<dbReference type="CDD" id="cd00761">
    <property type="entry name" value="Glyco_tranf_GTA_type"/>
    <property type="match status" value="1"/>
</dbReference>
<dbReference type="Gene3D" id="3.90.550.10">
    <property type="entry name" value="Spore Coat Polysaccharide Biosynthesis Protein SpsA, Chain A"/>
    <property type="match status" value="2"/>
</dbReference>
<dbReference type="InterPro" id="IPR001173">
    <property type="entry name" value="Glyco_trans_2-like"/>
</dbReference>
<name>A0A1X7EYE5_9PROT</name>
<dbReference type="Proteomes" id="UP000192936">
    <property type="component" value="Unassembled WGS sequence"/>
</dbReference>
<protein>
    <submittedName>
        <fullName evidence="3">Glycosyl transferase family 2</fullName>
    </submittedName>
</protein>
<dbReference type="Pfam" id="PF03452">
    <property type="entry name" value="Anp1"/>
    <property type="match status" value="2"/>
</dbReference>
<dbReference type="PANTHER" id="PTHR46656">
    <property type="entry name" value="PUTATIVE-RELATED"/>
    <property type="match status" value="1"/>
</dbReference>
<dbReference type="GO" id="GO:0016757">
    <property type="term" value="F:glycosyltransferase activity"/>
    <property type="evidence" value="ECO:0007669"/>
    <property type="project" value="InterPro"/>
</dbReference>
<dbReference type="AlphaFoldDB" id="A0A1X7EYE5"/>